<dbReference type="GO" id="GO:0003700">
    <property type="term" value="F:DNA-binding transcription factor activity"/>
    <property type="evidence" value="ECO:0007669"/>
    <property type="project" value="TreeGrafter"/>
</dbReference>
<dbReference type="EMBL" id="PYGB01000005">
    <property type="protein sequence ID" value="PSK86395.1"/>
    <property type="molecule type" value="Genomic_DNA"/>
</dbReference>
<dbReference type="InterPro" id="IPR001387">
    <property type="entry name" value="Cro/C1-type_HTH"/>
</dbReference>
<proteinExistence type="predicted"/>
<dbReference type="Proteomes" id="UP000193495">
    <property type="component" value="Unassembled WGS sequence"/>
</dbReference>
<sequence length="180" mass="19964">MTGADLRTLRRNRGMTLAELAGAMGRSVGWASQVERDLSRIGAEDLERLAAVLGVAPALLSQPAPEAAREEGRIVRADRRRPIGDRHEGLFETLISPDLTDSFEIVHSRFEPGSALETPMQRATQEIGFMLSGRLDLWFGPEKFTVASGDSFRIRNEPYRWANPHAEPAIALWVISPPVY</sequence>
<protein>
    <submittedName>
        <fullName evidence="4">Cupin domain protein</fullName>
    </submittedName>
    <submittedName>
        <fullName evidence="3">XRE family transcriptional regulator</fullName>
    </submittedName>
</protein>
<dbReference type="Gene3D" id="1.10.260.40">
    <property type="entry name" value="lambda repressor-like DNA-binding domains"/>
    <property type="match status" value="1"/>
</dbReference>
<dbReference type="InterPro" id="IPR014710">
    <property type="entry name" value="RmlC-like_jellyroll"/>
</dbReference>
<dbReference type="GO" id="GO:0005829">
    <property type="term" value="C:cytosol"/>
    <property type="evidence" value="ECO:0007669"/>
    <property type="project" value="TreeGrafter"/>
</dbReference>
<dbReference type="SUPFAM" id="SSF47413">
    <property type="entry name" value="lambda repressor-like DNA-binding domains"/>
    <property type="match status" value="1"/>
</dbReference>
<organism evidence="4 5">
    <name type="scientific">Limimaricola soesokkakensis</name>
    <dbReference type="NCBI Taxonomy" id="1343159"/>
    <lineage>
        <taxon>Bacteria</taxon>
        <taxon>Pseudomonadati</taxon>
        <taxon>Pseudomonadota</taxon>
        <taxon>Alphaproteobacteria</taxon>
        <taxon>Rhodobacterales</taxon>
        <taxon>Paracoccaceae</taxon>
        <taxon>Limimaricola</taxon>
    </lineage>
</organism>
<gene>
    <name evidence="3" type="ORF">CLV79_105102</name>
    <name evidence="4" type="ORF">LOS8367_02070</name>
</gene>
<reference evidence="3 6" key="2">
    <citation type="submission" date="2018-03" db="EMBL/GenBank/DDBJ databases">
        <title>Genomic Encyclopedia of Archaeal and Bacterial Type Strains, Phase II (KMG-II): from individual species to whole genera.</title>
        <authorList>
            <person name="Goeker M."/>
        </authorList>
    </citation>
    <scope>NUCLEOTIDE SEQUENCE [LARGE SCALE GENOMIC DNA]</scope>
    <source>
        <strain evidence="3 6">DSM 29956</strain>
    </source>
</reference>
<accession>A0A1X6ZB78</accession>
<dbReference type="InterPro" id="IPR011051">
    <property type="entry name" value="RmlC_Cupin_sf"/>
</dbReference>
<evidence type="ECO:0000313" key="4">
    <source>
        <dbReference type="EMBL" id="SLN46632.1"/>
    </source>
</evidence>
<dbReference type="InterPro" id="IPR013096">
    <property type="entry name" value="Cupin_2"/>
</dbReference>
<name>A0A1X6ZB78_9RHOB</name>
<keyword evidence="6" id="KW-1185">Reference proteome</keyword>
<feature type="domain" description="HTH cro/C1-type" evidence="2">
    <location>
        <begin position="6"/>
        <end position="60"/>
    </location>
</feature>
<dbReference type="Proteomes" id="UP000240624">
    <property type="component" value="Unassembled WGS sequence"/>
</dbReference>
<dbReference type="PROSITE" id="PS50943">
    <property type="entry name" value="HTH_CROC1"/>
    <property type="match status" value="1"/>
</dbReference>
<evidence type="ECO:0000313" key="3">
    <source>
        <dbReference type="EMBL" id="PSK86395.1"/>
    </source>
</evidence>
<dbReference type="Gene3D" id="2.60.120.10">
    <property type="entry name" value="Jelly Rolls"/>
    <property type="match status" value="1"/>
</dbReference>
<dbReference type="RefSeq" id="WP_085896405.1">
    <property type="nucleotide sequence ID" value="NZ_FWFY01000005.1"/>
</dbReference>
<dbReference type="Pfam" id="PF13560">
    <property type="entry name" value="HTH_31"/>
    <property type="match status" value="1"/>
</dbReference>
<dbReference type="PANTHER" id="PTHR46797">
    <property type="entry name" value="HTH-TYPE TRANSCRIPTIONAL REGULATOR"/>
    <property type="match status" value="1"/>
</dbReference>
<dbReference type="AlphaFoldDB" id="A0A1X6ZB78"/>
<reference evidence="4 5" key="1">
    <citation type="submission" date="2017-03" db="EMBL/GenBank/DDBJ databases">
        <authorList>
            <person name="Afonso C.L."/>
            <person name="Miller P.J."/>
            <person name="Scott M.A."/>
            <person name="Spackman E."/>
            <person name="Goraichik I."/>
            <person name="Dimitrov K.M."/>
            <person name="Suarez D.L."/>
            <person name="Swayne D.E."/>
        </authorList>
    </citation>
    <scope>NUCLEOTIDE SEQUENCE [LARGE SCALE GENOMIC DNA]</scope>
    <source>
        <strain evidence="4 5">CECT 8367</strain>
    </source>
</reference>
<evidence type="ECO:0000259" key="2">
    <source>
        <dbReference type="PROSITE" id="PS50943"/>
    </source>
</evidence>
<dbReference type="OrthoDB" id="9814751at2"/>
<dbReference type="SMART" id="SM00530">
    <property type="entry name" value="HTH_XRE"/>
    <property type="match status" value="1"/>
</dbReference>
<dbReference type="InterPro" id="IPR010982">
    <property type="entry name" value="Lambda_DNA-bd_dom_sf"/>
</dbReference>
<dbReference type="EMBL" id="FWFY01000005">
    <property type="protein sequence ID" value="SLN46632.1"/>
    <property type="molecule type" value="Genomic_DNA"/>
</dbReference>
<dbReference type="GO" id="GO:0003677">
    <property type="term" value="F:DNA binding"/>
    <property type="evidence" value="ECO:0007669"/>
    <property type="project" value="UniProtKB-KW"/>
</dbReference>
<evidence type="ECO:0000313" key="5">
    <source>
        <dbReference type="Proteomes" id="UP000193495"/>
    </source>
</evidence>
<dbReference type="PANTHER" id="PTHR46797:SF2">
    <property type="entry name" value="TRANSCRIPTIONAL REGULATOR"/>
    <property type="match status" value="1"/>
</dbReference>
<dbReference type="CDD" id="cd00093">
    <property type="entry name" value="HTH_XRE"/>
    <property type="match status" value="1"/>
</dbReference>
<dbReference type="InterPro" id="IPR050807">
    <property type="entry name" value="TransReg_Diox_bact_type"/>
</dbReference>
<dbReference type="CDD" id="cd02209">
    <property type="entry name" value="cupin_XRE_C"/>
    <property type="match status" value="1"/>
</dbReference>
<dbReference type="SUPFAM" id="SSF51182">
    <property type="entry name" value="RmlC-like cupins"/>
    <property type="match status" value="1"/>
</dbReference>
<evidence type="ECO:0000313" key="6">
    <source>
        <dbReference type="Proteomes" id="UP000240624"/>
    </source>
</evidence>
<dbReference type="Pfam" id="PF07883">
    <property type="entry name" value="Cupin_2"/>
    <property type="match status" value="1"/>
</dbReference>
<evidence type="ECO:0000256" key="1">
    <source>
        <dbReference type="ARBA" id="ARBA00023125"/>
    </source>
</evidence>
<keyword evidence="1" id="KW-0238">DNA-binding</keyword>